<dbReference type="Pfam" id="PF01466">
    <property type="entry name" value="Skp1"/>
    <property type="match status" value="1"/>
</dbReference>
<keyword evidence="6" id="KW-0436">Ligase</keyword>
<dbReference type="EMBL" id="ML004910">
    <property type="protein sequence ID" value="RKP22087.1"/>
    <property type="molecule type" value="Genomic_DNA"/>
</dbReference>
<evidence type="ECO:0000256" key="3">
    <source>
        <dbReference type="PIRNR" id="PIRNR028729"/>
    </source>
</evidence>
<dbReference type="OMA" id="DKYTASM"/>
<dbReference type="GO" id="GO:0006511">
    <property type="term" value="P:ubiquitin-dependent protein catabolic process"/>
    <property type="evidence" value="ECO:0007669"/>
    <property type="project" value="InterPro"/>
</dbReference>
<dbReference type="STRING" id="988480.A0A075B1P6"/>
<organism evidence="6 8">
    <name type="scientific">Rozella allomycis (strain CSF55)</name>
    <dbReference type="NCBI Taxonomy" id="988480"/>
    <lineage>
        <taxon>Eukaryota</taxon>
        <taxon>Fungi</taxon>
        <taxon>Fungi incertae sedis</taxon>
        <taxon>Cryptomycota</taxon>
        <taxon>Cryptomycota incertae sedis</taxon>
        <taxon>Rozella</taxon>
    </lineage>
</organism>
<dbReference type="OrthoDB" id="2342932at2759"/>
<dbReference type="InterPro" id="IPR036296">
    <property type="entry name" value="SKP1-like_dim_sf"/>
</dbReference>
<comment type="pathway">
    <text evidence="3">Protein modification; protein ubiquitination.</text>
</comment>
<dbReference type="EMBL" id="KE560559">
    <property type="protein sequence ID" value="EPZ36463.1"/>
    <property type="molecule type" value="Genomic_DNA"/>
</dbReference>
<keyword evidence="2 3" id="KW-0833">Ubl conjugation pathway</keyword>
<gene>
    <name evidence="6" type="ORF">O9G_003334</name>
    <name evidence="7" type="ORF">ROZALSC1DRAFT_26512</name>
</gene>
<dbReference type="InterPro" id="IPR016073">
    <property type="entry name" value="Skp1_comp_POZ"/>
</dbReference>
<evidence type="ECO:0000313" key="6">
    <source>
        <dbReference type="EMBL" id="EPZ36463.1"/>
    </source>
</evidence>
<comment type="similarity">
    <text evidence="1 3">Belongs to the SKP1 family.</text>
</comment>
<evidence type="ECO:0000313" key="7">
    <source>
        <dbReference type="EMBL" id="RKP22087.1"/>
    </source>
</evidence>
<dbReference type="UniPathway" id="UPA00143"/>
<dbReference type="SMART" id="SM00512">
    <property type="entry name" value="Skp1"/>
    <property type="match status" value="1"/>
</dbReference>
<dbReference type="HOGENOM" id="CLU_059252_4_0_1"/>
<dbReference type="InterPro" id="IPR016897">
    <property type="entry name" value="SKP1"/>
</dbReference>
<protein>
    <recommendedName>
        <fullName evidence="3">E3 ubiquitin ligase complex SCF subunit</fullName>
    </recommendedName>
</protein>
<evidence type="ECO:0000256" key="2">
    <source>
        <dbReference type="ARBA" id="ARBA00022786"/>
    </source>
</evidence>
<evidence type="ECO:0000259" key="4">
    <source>
        <dbReference type="Pfam" id="PF01466"/>
    </source>
</evidence>
<dbReference type="Gene3D" id="3.30.710.10">
    <property type="entry name" value="Potassium Channel Kv1.1, Chain A"/>
    <property type="match status" value="1"/>
</dbReference>
<name>A0A075B1P6_ROZAC</name>
<feature type="domain" description="SKP1 component POZ" evidence="5">
    <location>
        <begin position="1"/>
        <end position="61"/>
    </location>
</feature>
<sequence>MVRLCSSDNKEFVVDNDIAERSILIKNMLGDLGDSEATIPLPKVSGAILSKIIEYMTYHRNDPPASDDDTVTDITAWDSEFIKLDQGTLFEIILAANYMDIKSLLDLGCKHVADMIKGKSVEELRTLFSIENDFTPEEEERIRKENSWLE</sequence>
<proteinExistence type="inferred from homology"/>
<dbReference type="InterPro" id="IPR016072">
    <property type="entry name" value="Skp1_comp_dimer"/>
</dbReference>
<dbReference type="FunFam" id="3.30.710.10:FF:000026">
    <property type="entry name" value="E3 ubiquitin ligase complex SCF subunit"/>
    <property type="match status" value="1"/>
</dbReference>
<dbReference type="Pfam" id="PF03931">
    <property type="entry name" value="Skp1_POZ"/>
    <property type="match status" value="1"/>
</dbReference>
<dbReference type="AlphaFoldDB" id="A0A075B1P6"/>
<dbReference type="PIRSF" id="PIRSF028729">
    <property type="entry name" value="E3_ubiquit_lig_SCF_Skp"/>
    <property type="match status" value="1"/>
</dbReference>
<dbReference type="GO" id="GO:0016567">
    <property type="term" value="P:protein ubiquitination"/>
    <property type="evidence" value="ECO:0007669"/>
    <property type="project" value="UniProtKB-UniPathway"/>
</dbReference>
<dbReference type="PANTHER" id="PTHR11165">
    <property type="entry name" value="SKP1"/>
    <property type="match status" value="1"/>
</dbReference>
<reference evidence="7" key="3">
    <citation type="submission" date="2018-08" db="EMBL/GenBank/DDBJ databases">
        <title>Leveraging single-cell genomics to expand the Fungal Tree of Life.</title>
        <authorList>
            <consortium name="DOE Joint Genome Institute"/>
            <person name="Ahrendt S.R."/>
            <person name="Quandt C.A."/>
            <person name="Ciobanu D."/>
            <person name="Clum A."/>
            <person name="Salamov A."/>
            <person name="Andreopoulos B."/>
            <person name="Cheng J.-F."/>
            <person name="Woyke T."/>
            <person name="Pelin A."/>
            <person name="Henrissat B."/>
            <person name="Reynolds N."/>
            <person name="Benny G.L."/>
            <person name="Smith M.E."/>
            <person name="James T.Y."/>
            <person name="Grigoriev I.V."/>
        </authorList>
    </citation>
    <scope>NUCLEOTIDE SEQUENCE</scope>
    <source>
        <strain evidence="7">CSF55</strain>
    </source>
</reference>
<reference evidence="9" key="2">
    <citation type="journal article" date="2018" name="Nat. Microbiol.">
        <title>Leveraging single-cell genomics to expand the fungal tree of life.</title>
        <authorList>
            <person name="Ahrendt S.R."/>
            <person name="Quandt C.A."/>
            <person name="Ciobanu D."/>
            <person name="Clum A."/>
            <person name="Salamov A."/>
            <person name="Andreopoulos B."/>
            <person name="Cheng J.F."/>
            <person name="Woyke T."/>
            <person name="Pelin A."/>
            <person name="Henrissat B."/>
            <person name="Reynolds N.K."/>
            <person name="Benny G.L."/>
            <person name="Smith M.E."/>
            <person name="James T.Y."/>
            <person name="Grigoriev I.V."/>
        </authorList>
    </citation>
    <scope>NUCLEOTIDE SEQUENCE [LARGE SCALE GENOMIC DNA]</scope>
    <source>
        <strain evidence="9">CSF55</strain>
    </source>
</reference>
<dbReference type="GO" id="GO:0016874">
    <property type="term" value="F:ligase activity"/>
    <property type="evidence" value="ECO:0007669"/>
    <property type="project" value="UniProtKB-KW"/>
</dbReference>
<feature type="domain" description="SKP1 component dimerisation" evidence="4">
    <location>
        <begin position="102"/>
        <end position="148"/>
    </location>
</feature>
<dbReference type="InterPro" id="IPR001232">
    <property type="entry name" value="SKP1-like"/>
</dbReference>
<dbReference type="Proteomes" id="UP000030755">
    <property type="component" value="Unassembled WGS sequence"/>
</dbReference>
<dbReference type="CDD" id="cd18322">
    <property type="entry name" value="BTB_POZ_SKP1"/>
    <property type="match status" value="1"/>
</dbReference>
<comment type="function">
    <text evidence="3">Essential component of the SCF (SKP1-CUL1-F-box protein) E3 ubiquitin ligase complexes, which mediate the ubiquitination and subsequent proteasomal degradation of target proteins.</text>
</comment>
<evidence type="ECO:0000313" key="8">
    <source>
        <dbReference type="Proteomes" id="UP000030755"/>
    </source>
</evidence>
<comment type="subunit">
    <text evidence="3">Component of the SCF (SKP1-CUL1-F-box protein) E3 ubiquitin ligase complexes.</text>
</comment>
<keyword evidence="8" id="KW-1185">Reference proteome</keyword>
<dbReference type="SUPFAM" id="SSF81382">
    <property type="entry name" value="Skp1 dimerisation domain-like"/>
    <property type="match status" value="1"/>
</dbReference>
<dbReference type="InterPro" id="IPR011333">
    <property type="entry name" value="SKP1/BTB/POZ_sf"/>
</dbReference>
<dbReference type="SUPFAM" id="SSF54695">
    <property type="entry name" value="POZ domain"/>
    <property type="match status" value="1"/>
</dbReference>
<evidence type="ECO:0000256" key="1">
    <source>
        <dbReference type="ARBA" id="ARBA00009993"/>
    </source>
</evidence>
<dbReference type="Proteomes" id="UP000281549">
    <property type="component" value="Unassembled WGS sequence"/>
</dbReference>
<evidence type="ECO:0000259" key="5">
    <source>
        <dbReference type="Pfam" id="PF03931"/>
    </source>
</evidence>
<evidence type="ECO:0000313" key="9">
    <source>
        <dbReference type="Proteomes" id="UP000281549"/>
    </source>
</evidence>
<accession>A0A075B1P6</accession>
<reference evidence="6 8" key="1">
    <citation type="journal article" date="2013" name="Curr. Biol.">
        <title>Shared signatures of parasitism and phylogenomics unite Cryptomycota and microsporidia.</title>
        <authorList>
            <person name="James T.Y."/>
            <person name="Pelin A."/>
            <person name="Bonen L."/>
            <person name="Ahrendt S."/>
            <person name="Sain D."/>
            <person name="Corradi N."/>
            <person name="Stajich J.E."/>
        </authorList>
    </citation>
    <scope>NUCLEOTIDE SEQUENCE [LARGE SCALE GENOMIC DNA]</scope>
    <source>
        <strain evidence="6 8">CSF55</strain>
        <strain evidence="6 8">CSF55</strain>
    </source>
</reference>